<dbReference type="PROSITE" id="PS51424">
    <property type="entry name" value="ROC"/>
    <property type="match status" value="1"/>
</dbReference>
<accession>A0A210PYR7</accession>
<sequence>MASSIEQVWARLDAGGDGYANQFSGGDSLLMSENMWIDFANYETSKARNLQIPRGRGIDTVFLLDISESLGKEGLAQMKEVVLEILKSIQGCTFTHQRQENVAIATFGHTTTVDCHLTNDYTEIKDSLDRLRTEGRSPMLGGLYMALSAIAARGSETVINGVSVHPRIILVSDGQATDSEVITGTDSKTLNLSMDAHDSIINLAVRLGADHHPITCVPVGNANEDFLWQIASKSGGHMRSQGEIHKIGRYFKNLTEVTSMKRKHDLTTKDSQAFANLARSMLVDVSDSDIEDMMLILLETDSFSSCTTQEEILDPRMPLMGARVRRGKDWVWGDQDLGGPGTITSHCNNIGYLVVQWDLNNVKGRYRYGADDKYDLTLTQEPRILSQDELIGAGCLVCRDKDWSYGHQDGGPTNIGVVFDVNPNGIVRVRWPNGHMNSYKYGCEGMFDVKIWHPEDNYSGTALTGSPSAPPSSSITPYSPPTPLNLKLPSLSIPAPVSVPTPKSDPTTTPPFHPSPSSITSPAPEPCHLPTDKLASTQISGEEPSLTNISMQGFVGSPESNRDIFRSIEHEVKDDELFSCELESTPPVDEIQAGGKSAESNLKLEKMTDSCDSNLIGTPSPGTSLVPEYVKKKISWQFQLPDDTWKAYPDDVSCRIEERYKKNDKTTLVSITTSGILKKYRIMLKGKLRQAHVKQNGKAEGSTVEPDCAVRRIEVPDEILGMTKEKVDLYFAALEKGEELLTNLRLMVVGHEGVGKTTLCHHLMKKIVPENLESTNGIDIYIHRFLINMMSKKQTPLPPDRQEEAACLRLAKVVAGFKHGNEMTGENLAVGSVNQPDLGSLGSFGHPSSGPGSLDSSPLSSEATSMTSENKKRHDVDDAELQDHRSYSSDEGYINKYRYTHNHTWQNTGKPREHKITNFFKNDMMDVMQKSEGEEGEEKAYLSVWDFGGQKVFYDSHHIFLSKDAVYIVCFNVDDCLSDAAKKNAEFERARFWLHSIGSLSSKQNSSSEQVELPPIILVGTHMDKVEGMDADTKKSKFIEMCTWLLKPPELQKIKNHIQGYCAVDNSNHDLPWLDNLWEDIIKAAPFQSQWKRALPAKWLSLERELMKLKGQGQKIMTFKEVTELDMKLESPIENVREIEVFLEYLHQTGNVLFFKDKIDVEDMMDRKLVLDPQWIVYAFRCLITDSKFTQFESSNLDTMWRMYHVNAELLQPLVDALWRGDPFREHKALLLSLMENLGLISRPKSLNNIQVNEKVQYYIVPTILRETNFDWLESVLDEEMLALSRTLCLVYEFLPFTIFHKLLAACIGHYKIATHLTQESVPLQKGFGCFMVGLHWHMILHCKNSVVKVTMFKFVETAEEKKIMPGELVEVRQFLEDALNKILVRHQLEHLTSQYELHCKFWCGENEHRVQVDTIQQETKVHCCRIPKQHFFRKEDLDPWFTPAECNRI</sequence>
<evidence type="ECO:0000259" key="12">
    <source>
        <dbReference type="PROSITE" id="PS51424"/>
    </source>
</evidence>
<evidence type="ECO:0000259" key="10">
    <source>
        <dbReference type="PROSITE" id="PS50234"/>
    </source>
</evidence>
<feature type="region of interest" description="Disordered" evidence="9">
    <location>
        <begin position="839"/>
        <end position="885"/>
    </location>
</feature>
<dbReference type="InterPro" id="IPR037252">
    <property type="entry name" value="Mib_Herc2_sf"/>
</dbReference>
<dbReference type="GO" id="GO:0004842">
    <property type="term" value="F:ubiquitin-protein transferase activity"/>
    <property type="evidence" value="ECO:0007669"/>
    <property type="project" value="InterPro"/>
</dbReference>
<dbReference type="SMART" id="SM00327">
    <property type="entry name" value="VWA"/>
    <property type="match status" value="1"/>
</dbReference>
<keyword evidence="4" id="KW-0547">Nucleotide-binding</keyword>
<gene>
    <name evidence="13" type="ORF">KP79_PYT02164</name>
</gene>
<dbReference type="GO" id="GO:0016301">
    <property type="term" value="F:kinase activity"/>
    <property type="evidence" value="ECO:0007669"/>
    <property type="project" value="UniProtKB-KW"/>
</dbReference>
<dbReference type="Gene3D" id="3.30.720.50">
    <property type="match status" value="1"/>
</dbReference>
<feature type="domain" description="MIB/HERC2" evidence="11">
    <location>
        <begin position="310"/>
        <end position="382"/>
    </location>
</feature>
<dbReference type="EC" id="2.7.11.1" evidence="1"/>
<feature type="domain" description="Roc" evidence="12">
    <location>
        <begin position="737"/>
        <end position="1088"/>
    </location>
</feature>
<dbReference type="Proteomes" id="UP000242188">
    <property type="component" value="Unassembled WGS sequence"/>
</dbReference>
<dbReference type="Pfam" id="PF00092">
    <property type="entry name" value="VWA"/>
    <property type="match status" value="1"/>
</dbReference>
<dbReference type="SUPFAM" id="SSF117839">
    <property type="entry name" value="WWE domain"/>
    <property type="match status" value="1"/>
</dbReference>
<keyword evidence="14" id="KW-1185">Reference proteome</keyword>
<dbReference type="Gene3D" id="1.10.10.10">
    <property type="entry name" value="Winged helix-like DNA-binding domain superfamily/Winged helix DNA-binding domain"/>
    <property type="match status" value="1"/>
</dbReference>
<dbReference type="STRING" id="6573.A0A210PYR7"/>
<dbReference type="PANTHER" id="PTHR47679:SF2">
    <property type="entry name" value="C-TERMINAL OF ROC (COR) DOMAIN-CONTAINING PROTEIN"/>
    <property type="match status" value="1"/>
</dbReference>
<evidence type="ECO:0000256" key="4">
    <source>
        <dbReference type="ARBA" id="ARBA00022741"/>
    </source>
</evidence>
<dbReference type="EMBL" id="NEDP02005378">
    <property type="protein sequence ID" value="OWF41626.1"/>
    <property type="molecule type" value="Genomic_DNA"/>
</dbReference>
<feature type="region of interest" description="Disordered" evidence="9">
    <location>
        <begin position="495"/>
        <end position="532"/>
    </location>
</feature>
<dbReference type="Pfam" id="PF08477">
    <property type="entry name" value="Roc"/>
    <property type="match status" value="1"/>
</dbReference>
<dbReference type="InterPro" id="IPR010606">
    <property type="entry name" value="Mib_Herc2"/>
</dbReference>
<organism evidence="13 14">
    <name type="scientific">Mizuhopecten yessoensis</name>
    <name type="common">Japanese scallop</name>
    <name type="synonym">Patinopecten yessoensis</name>
    <dbReference type="NCBI Taxonomy" id="6573"/>
    <lineage>
        <taxon>Eukaryota</taxon>
        <taxon>Metazoa</taxon>
        <taxon>Spiralia</taxon>
        <taxon>Lophotrochozoa</taxon>
        <taxon>Mollusca</taxon>
        <taxon>Bivalvia</taxon>
        <taxon>Autobranchia</taxon>
        <taxon>Pteriomorphia</taxon>
        <taxon>Pectinida</taxon>
        <taxon>Pectinoidea</taxon>
        <taxon>Pectinidae</taxon>
        <taxon>Mizuhopecten</taxon>
    </lineage>
</organism>
<dbReference type="SUPFAM" id="SSF52540">
    <property type="entry name" value="P-loop containing nucleoside triphosphate hydrolases"/>
    <property type="match status" value="1"/>
</dbReference>
<evidence type="ECO:0000256" key="6">
    <source>
        <dbReference type="ARBA" id="ARBA00022840"/>
    </source>
</evidence>
<dbReference type="SUPFAM" id="SSF53300">
    <property type="entry name" value="vWA-like"/>
    <property type="match status" value="1"/>
</dbReference>
<name>A0A210PYR7_MIZYE</name>
<reference evidence="13 14" key="1">
    <citation type="journal article" date="2017" name="Nat. Ecol. Evol.">
        <title>Scallop genome provides insights into evolution of bilaterian karyotype and development.</title>
        <authorList>
            <person name="Wang S."/>
            <person name="Zhang J."/>
            <person name="Jiao W."/>
            <person name="Li J."/>
            <person name="Xun X."/>
            <person name="Sun Y."/>
            <person name="Guo X."/>
            <person name="Huan P."/>
            <person name="Dong B."/>
            <person name="Zhang L."/>
            <person name="Hu X."/>
            <person name="Sun X."/>
            <person name="Wang J."/>
            <person name="Zhao C."/>
            <person name="Wang Y."/>
            <person name="Wang D."/>
            <person name="Huang X."/>
            <person name="Wang R."/>
            <person name="Lv J."/>
            <person name="Li Y."/>
            <person name="Zhang Z."/>
            <person name="Liu B."/>
            <person name="Lu W."/>
            <person name="Hui Y."/>
            <person name="Liang J."/>
            <person name="Zhou Z."/>
            <person name="Hou R."/>
            <person name="Li X."/>
            <person name="Liu Y."/>
            <person name="Li H."/>
            <person name="Ning X."/>
            <person name="Lin Y."/>
            <person name="Zhao L."/>
            <person name="Xing Q."/>
            <person name="Dou J."/>
            <person name="Li Y."/>
            <person name="Mao J."/>
            <person name="Guo H."/>
            <person name="Dou H."/>
            <person name="Li T."/>
            <person name="Mu C."/>
            <person name="Jiang W."/>
            <person name="Fu Q."/>
            <person name="Fu X."/>
            <person name="Miao Y."/>
            <person name="Liu J."/>
            <person name="Yu Q."/>
            <person name="Li R."/>
            <person name="Liao H."/>
            <person name="Li X."/>
            <person name="Kong Y."/>
            <person name="Jiang Z."/>
            <person name="Chourrout D."/>
            <person name="Li R."/>
            <person name="Bao Z."/>
        </authorList>
    </citation>
    <scope>NUCLEOTIDE SEQUENCE [LARGE SCALE GENOMIC DNA]</scope>
    <source>
        <strain evidence="13 14">PY_sf001</strain>
    </source>
</reference>
<dbReference type="Gene3D" id="2.30.30.40">
    <property type="entry name" value="SH3 Domains"/>
    <property type="match status" value="2"/>
</dbReference>
<comment type="catalytic activity">
    <reaction evidence="8">
        <text>L-seryl-[protein] + ATP = O-phospho-L-seryl-[protein] + ADP + H(+)</text>
        <dbReference type="Rhea" id="RHEA:17989"/>
        <dbReference type="Rhea" id="RHEA-COMP:9863"/>
        <dbReference type="Rhea" id="RHEA-COMP:11604"/>
        <dbReference type="ChEBI" id="CHEBI:15378"/>
        <dbReference type="ChEBI" id="CHEBI:29999"/>
        <dbReference type="ChEBI" id="CHEBI:30616"/>
        <dbReference type="ChEBI" id="CHEBI:83421"/>
        <dbReference type="ChEBI" id="CHEBI:456216"/>
        <dbReference type="EC" id="2.7.11.1"/>
    </reaction>
</comment>
<dbReference type="OrthoDB" id="438049at2759"/>
<dbReference type="Pfam" id="PF02825">
    <property type="entry name" value="WWE"/>
    <property type="match status" value="1"/>
</dbReference>
<dbReference type="PANTHER" id="PTHR47679">
    <property type="entry name" value="PROTEIN TORNADO 1"/>
    <property type="match status" value="1"/>
</dbReference>
<dbReference type="SUPFAM" id="SSF159034">
    <property type="entry name" value="Mib/herc2 domain-like"/>
    <property type="match status" value="2"/>
</dbReference>
<dbReference type="GO" id="GO:0005524">
    <property type="term" value="F:ATP binding"/>
    <property type="evidence" value="ECO:0007669"/>
    <property type="project" value="UniProtKB-KW"/>
</dbReference>
<keyword evidence="3" id="KW-0677">Repeat</keyword>
<protein>
    <recommendedName>
        <fullName evidence="1">non-specific serine/threonine protein kinase</fullName>
        <ecNumber evidence="1">2.7.11.1</ecNumber>
    </recommendedName>
</protein>
<dbReference type="Pfam" id="PF16095">
    <property type="entry name" value="COR-A"/>
    <property type="match status" value="1"/>
</dbReference>
<feature type="domain" description="MIB/HERC2" evidence="11">
    <location>
        <begin position="385"/>
        <end position="455"/>
    </location>
</feature>
<dbReference type="PROSITE" id="PS50234">
    <property type="entry name" value="VWFA"/>
    <property type="match status" value="1"/>
</dbReference>
<dbReference type="InterPro" id="IPR004170">
    <property type="entry name" value="WWE_dom"/>
</dbReference>
<dbReference type="Gene3D" id="3.40.50.300">
    <property type="entry name" value="P-loop containing nucleotide triphosphate hydrolases"/>
    <property type="match status" value="2"/>
</dbReference>
<dbReference type="InterPro" id="IPR002035">
    <property type="entry name" value="VWF_A"/>
</dbReference>
<dbReference type="InterPro" id="IPR036465">
    <property type="entry name" value="vWFA_dom_sf"/>
</dbReference>
<dbReference type="InterPro" id="IPR032171">
    <property type="entry name" value="COR-A"/>
</dbReference>
<evidence type="ECO:0000256" key="8">
    <source>
        <dbReference type="ARBA" id="ARBA00048679"/>
    </source>
</evidence>
<dbReference type="CDD" id="cd00198">
    <property type="entry name" value="vWFA"/>
    <property type="match status" value="1"/>
</dbReference>
<evidence type="ECO:0000256" key="2">
    <source>
        <dbReference type="ARBA" id="ARBA00022679"/>
    </source>
</evidence>
<dbReference type="GO" id="GO:0016567">
    <property type="term" value="P:protein ubiquitination"/>
    <property type="evidence" value="ECO:0007669"/>
    <property type="project" value="InterPro"/>
</dbReference>
<evidence type="ECO:0000256" key="1">
    <source>
        <dbReference type="ARBA" id="ARBA00012513"/>
    </source>
</evidence>
<evidence type="ECO:0000256" key="5">
    <source>
        <dbReference type="ARBA" id="ARBA00022777"/>
    </source>
</evidence>
<evidence type="ECO:0000313" key="13">
    <source>
        <dbReference type="EMBL" id="OWF41626.1"/>
    </source>
</evidence>
<proteinExistence type="predicted"/>
<feature type="compositionally biased region" description="Basic and acidic residues" evidence="9">
    <location>
        <begin position="869"/>
        <end position="885"/>
    </location>
</feature>
<dbReference type="Gene3D" id="3.40.50.410">
    <property type="entry name" value="von Willebrand factor, type A domain"/>
    <property type="match status" value="1"/>
</dbReference>
<dbReference type="Pfam" id="PF06701">
    <property type="entry name" value="MIB_HERC2"/>
    <property type="match status" value="2"/>
</dbReference>
<feature type="compositionally biased region" description="Low complexity" evidence="9">
    <location>
        <begin position="839"/>
        <end position="861"/>
    </location>
</feature>
<feature type="domain" description="VWFA" evidence="10">
    <location>
        <begin position="59"/>
        <end position="254"/>
    </location>
</feature>
<evidence type="ECO:0000259" key="11">
    <source>
        <dbReference type="PROSITE" id="PS51416"/>
    </source>
</evidence>
<dbReference type="GO" id="GO:0046872">
    <property type="term" value="F:metal ion binding"/>
    <property type="evidence" value="ECO:0007669"/>
    <property type="project" value="InterPro"/>
</dbReference>
<keyword evidence="6" id="KW-0067">ATP-binding</keyword>
<comment type="caution">
    <text evidence="13">The sequence shown here is derived from an EMBL/GenBank/DDBJ whole genome shotgun (WGS) entry which is preliminary data.</text>
</comment>
<evidence type="ECO:0000256" key="3">
    <source>
        <dbReference type="ARBA" id="ARBA00022737"/>
    </source>
</evidence>
<dbReference type="InterPro" id="IPR027417">
    <property type="entry name" value="P-loop_NTPase"/>
</dbReference>
<dbReference type="InterPro" id="IPR020859">
    <property type="entry name" value="ROC"/>
</dbReference>
<feature type="region of interest" description="Disordered" evidence="9">
    <location>
        <begin position="462"/>
        <end position="481"/>
    </location>
</feature>
<comment type="catalytic activity">
    <reaction evidence="7">
        <text>L-threonyl-[protein] + ATP = O-phospho-L-threonyl-[protein] + ADP + H(+)</text>
        <dbReference type="Rhea" id="RHEA:46608"/>
        <dbReference type="Rhea" id="RHEA-COMP:11060"/>
        <dbReference type="Rhea" id="RHEA-COMP:11605"/>
        <dbReference type="ChEBI" id="CHEBI:15378"/>
        <dbReference type="ChEBI" id="CHEBI:30013"/>
        <dbReference type="ChEBI" id="CHEBI:30616"/>
        <dbReference type="ChEBI" id="CHEBI:61977"/>
        <dbReference type="ChEBI" id="CHEBI:456216"/>
        <dbReference type="EC" id="2.7.11.1"/>
    </reaction>
</comment>
<feature type="compositionally biased region" description="Low complexity" evidence="9">
    <location>
        <begin position="496"/>
        <end position="507"/>
    </location>
</feature>
<dbReference type="PROSITE" id="PS51416">
    <property type="entry name" value="MIB_HERC2"/>
    <property type="match status" value="2"/>
</dbReference>
<keyword evidence="5" id="KW-0418">Kinase</keyword>
<evidence type="ECO:0000313" key="14">
    <source>
        <dbReference type="Proteomes" id="UP000242188"/>
    </source>
</evidence>
<evidence type="ECO:0000256" key="7">
    <source>
        <dbReference type="ARBA" id="ARBA00047899"/>
    </source>
</evidence>
<keyword evidence="2" id="KW-0808">Transferase</keyword>
<evidence type="ECO:0000256" key="9">
    <source>
        <dbReference type="SAM" id="MobiDB-lite"/>
    </source>
</evidence>
<dbReference type="InterPro" id="IPR037197">
    <property type="entry name" value="WWE_dom_sf"/>
</dbReference>
<dbReference type="InterPro" id="IPR036388">
    <property type="entry name" value="WH-like_DNA-bd_sf"/>
</dbReference>